<dbReference type="RefSeq" id="WP_280102169.1">
    <property type="nucleotide sequence ID" value="NZ_CP122979.1"/>
</dbReference>
<evidence type="ECO:0000259" key="2">
    <source>
        <dbReference type="PROSITE" id="PS50965"/>
    </source>
</evidence>
<reference evidence="3" key="1">
    <citation type="submission" date="2023-04" db="EMBL/GenBank/DDBJ databases">
        <title>Completed genome of Mycoplasma lagogenitalium type strain 12MS.</title>
        <authorList>
            <person name="Spergser J."/>
        </authorList>
    </citation>
    <scope>NUCLEOTIDE SEQUENCE</scope>
    <source>
        <strain evidence="3">12MS</strain>
    </source>
</reference>
<dbReference type="InterPro" id="IPR011528">
    <property type="entry name" value="NERD"/>
</dbReference>
<dbReference type="PROSITE" id="PS50965">
    <property type="entry name" value="NERD"/>
    <property type="match status" value="1"/>
</dbReference>
<keyword evidence="1" id="KW-0812">Transmembrane</keyword>
<feature type="transmembrane region" description="Helical" evidence="1">
    <location>
        <begin position="6"/>
        <end position="29"/>
    </location>
</feature>
<keyword evidence="1" id="KW-0472">Membrane</keyword>
<evidence type="ECO:0000313" key="3">
    <source>
        <dbReference type="EMBL" id="WGI36866.1"/>
    </source>
</evidence>
<dbReference type="Proteomes" id="UP001179842">
    <property type="component" value="Chromosome"/>
</dbReference>
<sequence>MSKEQTLMIVGLSLGLFFVLLVFCFVVFFKINYLRKWNQQEKLGKQAEIKINEILNNWAKRHNFFFIFSNLFKYGDRQLFEVDGVLLTDKAVIIVEIKSINGIIKGNASDKKLLKILGKRKYPITNPVYQNDKHIYHIDKMLNGRFPILSLIIFSNRVEKLEIENNLNHVVIITESQIEQELHNLNSQLDVKLDSQMLLNIKNSFEKHITQEKKDYLTLKAFSNEK</sequence>
<organism evidence="3 4">
    <name type="scientific">Mesomycoplasma lagogenitalium</name>
    <dbReference type="NCBI Taxonomy" id="171286"/>
    <lineage>
        <taxon>Bacteria</taxon>
        <taxon>Bacillati</taxon>
        <taxon>Mycoplasmatota</taxon>
        <taxon>Mycoplasmoidales</taxon>
        <taxon>Metamycoplasmataceae</taxon>
        <taxon>Mesomycoplasma</taxon>
    </lineage>
</organism>
<keyword evidence="1" id="KW-1133">Transmembrane helix</keyword>
<keyword evidence="4" id="KW-1185">Reference proteome</keyword>
<evidence type="ECO:0000313" key="4">
    <source>
        <dbReference type="Proteomes" id="UP001179842"/>
    </source>
</evidence>
<evidence type="ECO:0000256" key="1">
    <source>
        <dbReference type="SAM" id="Phobius"/>
    </source>
</evidence>
<dbReference type="Pfam" id="PF08378">
    <property type="entry name" value="NERD"/>
    <property type="match status" value="1"/>
</dbReference>
<name>A0ABY8LX75_9BACT</name>
<proteinExistence type="predicted"/>
<accession>A0ABY8LX75</accession>
<gene>
    <name evidence="3" type="ORF">QEG99_01105</name>
</gene>
<protein>
    <submittedName>
        <fullName evidence="3">Nuclease-related domain-containing protein</fullName>
    </submittedName>
</protein>
<feature type="domain" description="NERD" evidence="2">
    <location>
        <begin position="43"/>
        <end position="161"/>
    </location>
</feature>
<dbReference type="EMBL" id="CP122979">
    <property type="protein sequence ID" value="WGI36866.1"/>
    <property type="molecule type" value="Genomic_DNA"/>
</dbReference>